<proteinExistence type="predicted"/>
<dbReference type="InterPro" id="IPR045556">
    <property type="entry name" value="DUF6351"/>
</dbReference>
<comment type="caution">
    <text evidence="2">The sequence shown here is derived from an EMBL/GenBank/DDBJ whole genome shotgun (WGS) entry which is preliminary data.</text>
</comment>
<dbReference type="RefSeq" id="WP_107940046.1">
    <property type="nucleotide sequence ID" value="NZ_QANS01000003.1"/>
</dbReference>
<name>A0A2T5MG09_9GAMM</name>
<dbReference type="PROSITE" id="PS51257">
    <property type="entry name" value="PROKAR_LIPOPROTEIN"/>
    <property type="match status" value="1"/>
</dbReference>
<organism evidence="2 3">
    <name type="scientific">Stenotrophobium rhamnosiphilum</name>
    <dbReference type="NCBI Taxonomy" id="2029166"/>
    <lineage>
        <taxon>Bacteria</taxon>
        <taxon>Pseudomonadati</taxon>
        <taxon>Pseudomonadota</taxon>
        <taxon>Gammaproteobacteria</taxon>
        <taxon>Nevskiales</taxon>
        <taxon>Nevskiaceae</taxon>
        <taxon>Stenotrophobium</taxon>
    </lineage>
</organism>
<evidence type="ECO:0000313" key="3">
    <source>
        <dbReference type="Proteomes" id="UP000244248"/>
    </source>
</evidence>
<accession>A0A2T5MG09</accession>
<evidence type="ECO:0000313" key="2">
    <source>
        <dbReference type="EMBL" id="PTU31502.1"/>
    </source>
</evidence>
<dbReference type="OrthoDB" id="3078806at2"/>
<dbReference type="EMBL" id="QANS01000003">
    <property type="protein sequence ID" value="PTU31502.1"/>
    <property type="molecule type" value="Genomic_DNA"/>
</dbReference>
<dbReference type="Proteomes" id="UP000244248">
    <property type="component" value="Unassembled WGS sequence"/>
</dbReference>
<keyword evidence="3" id="KW-1185">Reference proteome</keyword>
<feature type="domain" description="DUF6351" evidence="1">
    <location>
        <begin position="58"/>
        <end position="781"/>
    </location>
</feature>
<dbReference type="Pfam" id="PF19878">
    <property type="entry name" value="DUF6351"/>
    <property type="match status" value="1"/>
</dbReference>
<protein>
    <recommendedName>
        <fullName evidence="1">DUF6351 domain-containing protein</fullName>
    </recommendedName>
</protein>
<evidence type="ECO:0000259" key="1">
    <source>
        <dbReference type="Pfam" id="PF19878"/>
    </source>
</evidence>
<gene>
    <name evidence="2" type="ORF">CJD38_09220</name>
</gene>
<dbReference type="AlphaFoldDB" id="A0A2T5MG09"/>
<sequence>MRHINAHTGLLSLLGRGKMQIAFVVLASIFLISCSRSSPVENSGTGSGSSGPISGDAIHVLSNRADLVSGGDALIEVVLPNSAAAPSVKMSLNGKDVTHQFALRDNGRYMGLITDMKVGRNVLKARIPGGNDSSYAIVNYPNGGPIFSGPQLQPWTCQETAVDAQCNQAPVYTYLYKSVIPFLTLQPYDPAHPATDVANTTTDTGVTVPFIVRVETGYQDRDQYRIATLFQPGQPWEPWAPQAQWNHKLLISHGGSCRATYGVGVAPNADQSGTFPPELQFVTGDSITAAISRGYATMSTALNNNGHNCNIVLQAESLMMAKERVVENYGELRYSVGTGCSGGSITQQQVANAYPGIYQGITPQCSFPDSFSSATQVLDYHLLRPYFEDPSKWATGVVWTPLQWAAVEGNLLPVDAIISDIGFFSAFVPSNLCGDIAYVNADQVYNAETNPGGVRCAVPDTMINVFGPRPKDVWSENEKKLGKGFAGLAADNVGVQYGLASLQQGIITPDMFIDLNAKIGGVNVDIQPVAHRLKGDEAALGRAYRSGAINVANNLKDTAIISLTGPDPGIAHDAYRTWAIRARMDREQNGQHPNHLIWFGAVPIIGDTTFTNEAVLAMDRWLTAVEPDLREVPLSQKIAQNKPGDLHDRCTQLDSVVSPDGFFLPVAGVLLDPILGPVLGPILSPTLYAALNPATGLIVDPLLSTVCGINLVQTLVQMRFETPRMVAGDAITTDVNKCQLKPLNRADNYGVFGLSDAQWAKMQTLFPEGVCDYTQPGVGAQKTVPWLTYQDNKGKVIYGGVPLPAAPENSGLGLVAPAFRTTGL</sequence>
<reference evidence="2 3" key="1">
    <citation type="submission" date="2018-04" db="EMBL/GenBank/DDBJ databases">
        <title>Novel species isolated from glacier.</title>
        <authorList>
            <person name="Liu Q."/>
            <person name="Xin Y.-H."/>
        </authorList>
    </citation>
    <scope>NUCLEOTIDE SEQUENCE [LARGE SCALE GENOMIC DNA]</scope>
    <source>
        <strain evidence="2 3">GT1R17</strain>
    </source>
</reference>